<dbReference type="PANTHER" id="PTHR42759">
    <property type="entry name" value="MOXR FAMILY PROTEIN"/>
    <property type="match status" value="1"/>
</dbReference>
<dbReference type="AlphaFoldDB" id="A0A2L1GN00"/>
<dbReference type="GO" id="GO:0016887">
    <property type="term" value="F:ATP hydrolysis activity"/>
    <property type="evidence" value="ECO:0007669"/>
    <property type="project" value="InterPro"/>
</dbReference>
<dbReference type="InterPro" id="IPR041628">
    <property type="entry name" value="ChlI/MoxR_AAA_lid"/>
</dbReference>
<evidence type="ECO:0000259" key="1">
    <source>
        <dbReference type="Pfam" id="PF07726"/>
    </source>
</evidence>
<dbReference type="SUPFAM" id="SSF52540">
    <property type="entry name" value="P-loop containing nucleoside triphosphate hydrolases"/>
    <property type="match status" value="1"/>
</dbReference>
<gene>
    <name evidence="3" type="ORF">CAY53_05840</name>
</gene>
<sequence length="322" mass="34667">MAGLEAGLRWAQEMIERLKTGVTATVQLHEETLVGALAALISGGHLLIEGVPGLGKTLLARTLAVLSGGQYNRVQFTPDLLPSDITGHVLYDMKSGEFKMRRGPIFCHILLADEINRAPAKTQAALLEAMQEKQVTIEGRSMPLEEPFLVVATQNPLEQEGTYPLPQSQLDRFMLKLHVGYPEAEAELRIVQAAAANPGGMDLSRLAGVARPEDIRGLQQVLAALTVDAEVLAYGVRLVRATREWAGFEYGAGPRGGIGLLAAARAAALIAGRAYVIPDDLKRMALPALRHRVKLTADMELEGYSADDLLQDLIAATPAPRS</sequence>
<dbReference type="Pfam" id="PF17863">
    <property type="entry name" value="AAA_lid_2"/>
    <property type="match status" value="1"/>
</dbReference>
<dbReference type="Proteomes" id="UP000239867">
    <property type="component" value="Chromosome"/>
</dbReference>
<reference evidence="3" key="2">
    <citation type="journal article" date="2018" name="MBio">
        <title>Insights into the evolution of host association through the isolation and characterization of a novel human periodontal pathobiont, Desulfobulbus oralis.</title>
        <authorList>
            <person name="Cross K.L."/>
            <person name="Chirania P."/>
            <person name="Xiong W."/>
            <person name="Beall C.J."/>
            <person name="Elkins J.G."/>
            <person name="Giannone R.J."/>
            <person name="Griffen A.L."/>
            <person name="Guss A.M."/>
            <person name="Hettich R.L."/>
            <person name="Joshi S.S."/>
            <person name="Mokrzan E.M."/>
            <person name="Martin R.K."/>
            <person name="Zhulin I.B."/>
            <person name="Leys E.J."/>
            <person name="Podar M."/>
        </authorList>
    </citation>
    <scope>NUCLEOTIDE SEQUENCE [LARGE SCALE GENOMIC DNA]</scope>
    <source>
        <strain evidence="3">ORNL</strain>
    </source>
</reference>
<evidence type="ECO:0000259" key="2">
    <source>
        <dbReference type="Pfam" id="PF17863"/>
    </source>
</evidence>
<dbReference type="Pfam" id="PF07726">
    <property type="entry name" value="AAA_3"/>
    <property type="match status" value="1"/>
</dbReference>
<protein>
    <submittedName>
        <fullName evidence="3">AAA family ATPase</fullName>
    </submittedName>
</protein>
<dbReference type="Gene3D" id="3.40.50.300">
    <property type="entry name" value="P-loop containing nucleotide triphosphate hydrolases"/>
    <property type="match status" value="1"/>
</dbReference>
<evidence type="ECO:0000313" key="3">
    <source>
        <dbReference type="EMBL" id="AVD71061.1"/>
    </source>
</evidence>
<dbReference type="Gene3D" id="1.10.8.80">
    <property type="entry name" value="Magnesium chelatase subunit I, C-Terminal domain"/>
    <property type="match status" value="1"/>
</dbReference>
<evidence type="ECO:0000313" key="4">
    <source>
        <dbReference type="Proteomes" id="UP000239867"/>
    </source>
</evidence>
<dbReference type="KEGG" id="deo:CAY53_05840"/>
<dbReference type="PIRSF" id="PIRSF002849">
    <property type="entry name" value="AAA_ATPase_chaperone_MoxR_prd"/>
    <property type="match status" value="1"/>
</dbReference>
<dbReference type="OrthoDB" id="9808397at2"/>
<reference evidence="3" key="1">
    <citation type="submission" date="2017-05" db="EMBL/GenBank/DDBJ databases">
        <authorList>
            <person name="Song R."/>
            <person name="Chenine A.L."/>
            <person name="Ruprecht R.M."/>
        </authorList>
    </citation>
    <scope>NUCLEOTIDE SEQUENCE</scope>
    <source>
        <strain evidence="3">ORNL</strain>
    </source>
</reference>
<feature type="domain" description="ATPase AAA-3" evidence="1">
    <location>
        <begin position="45"/>
        <end position="175"/>
    </location>
</feature>
<dbReference type="RefSeq" id="WP_104936338.1">
    <property type="nucleotide sequence ID" value="NZ_CP021255.1"/>
</dbReference>
<dbReference type="PANTHER" id="PTHR42759:SF1">
    <property type="entry name" value="MAGNESIUM-CHELATASE SUBUNIT CHLD"/>
    <property type="match status" value="1"/>
</dbReference>
<feature type="domain" description="ChlI/MoxR AAA lid" evidence="2">
    <location>
        <begin position="240"/>
        <end position="312"/>
    </location>
</feature>
<dbReference type="CDD" id="cd00009">
    <property type="entry name" value="AAA"/>
    <property type="match status" value="1"/>
</dbReference>
<dbReference type="GO" id="GO:0005524">
    <property type="term" value="F:ATP binding"/>
    <property type="evidence" value="ECO:0007669"/>
    <property type="project" value="InterPro"/>
</dbReference>
<dbReference type="InterPro" id="IPR011703">
    <property type="entry name" value="ATPase_AAA-3"/>
</dbReference>
<keyword evidence="4" id="KW-1185">Reference proteome</keyword>
<accession>A0A2L1GN00</accession>
<proteinExistence type="predicted"/>
<organism evidence="3 4">
    <name type="scientific">Desulfobulbus oralis</name>
    <dbReference type="NCBI Taxonomy" id="1986146"/>
    <lineage>
        <taxon>Bacteria</taxon>
        <taxon>Pseudomonadati</taxon>
        <taxon>Thermodesulfobacteriota</taxon>
        <taxon>Desulfobulbia</taxon>
        <taxon>Desulfobulbales</taxon>
        <taxon>Desulfobulbaceae</taxon>
        <taxon>Desulfobulbus</taxon>
    </lineage>
</organism>
<dbReference type="EMBL" id="CP021255">
    <property type="protein sequence ID" value="AVD71061.1"/>
    <property type="molecule type" value="Genomic_DNA"/>
</dbReference>
<dbReference type="InterPro" id="IPR027417">
    <property type="entry name" value="P-loop_NTPase"/>
</dbReference>
<name>A0A2L1GN00_9BACT</name>
<dbReference type="InterPro" id="IPR050764">
    <property type="entry name" value="CbbQ/NirQ/NorQ/GpvN"/>
</dbReference>